<accession>A0AAX4JFG6</accession>
<dbReference type="KEGG" id="vnx:VNE69_09173"/>
<keyword evidence="3" id="KW-1185">Reference proteome</keyword>
<sequence>MNNKNKLLIFVCTFSMSLMFFLYWHYFMSTNTITITDQHINKLNIDSAIDALQSRGKGYTRDQYKSILIALGIYSNVRSKMIENELPIKKIIIDNFMLSLNNFVFSRKNGIEECLESKDESYKFVKEYLNLLITPSERINLPNDFKEYTWEPFALLKKKVEEKYKDVIETINKTMLAVTINDINKDMSACEVVWGSLFTYLSKVI</sequence>
<gene>
    <name evidence="2" type="ORF">VNE69_09173</name>
</gene>
<keyword evidence="1" id="KW-0472">Membrane</keyword>
<dbReference type="AlphaFoldDB" id="A0AAX4JFG6"/>
<organism evidence="2 3">
    <name type="scientific">Vairimorpha necatrix</name>
    <dbReference type="NCBI Taxonomy" id="6039"/>
    <lineage>
        <taxon>Eukaryota</taxon>
        <taxon>Fungi</taxon>
        <taxon>Fungi incertae sedis</taxon>
        <taxon>Microsporidia</taxon>
        <taxon>Nosematidae</taxon>
        <taxon>Vairimorpha</taxon>
    </lineage>
</organism>
<reference evidence="2" key="1">
    <citation type="journal article" date="2024" name="BMC Genomics">
        <title>Functional annotation of a divergent genome using sequence and structure-based similarity.</title>
        <authorList>
            <person name="Svedberg D."/>
            <person name="Winiger R.R."/>
            <person name="Berg A."/>
            <person name="Sharma H."/>
            <person name="Tellgren-Roth C."/>
            <person name="Debrunner-Vossbrinck B.A."/>
            <person name="Vossbrinck C.R."/>
            <person name="Barandun J."/>
        </authorList>
    </citation>
    <scope>NUCLEOTIDE SEQUENCE</scope>
    <source>
        <strain evidence="2">Illinois isolate</strain>
    </source>
</reference>
<dbReference type="RefSeq" id="XP_065330766.1">
    <property type="nucleotide sequence ID" value="XM_065474694.1"/>
</dbReference>
<keyword evidence="1" id="KW-1133">Transmembrane helix</keyword>
<feature type="transmembrane region" description="Helical" evidence="1">
    <location>
        <begin position="7"/>
        <end position="26"/>
    </location>
</feature>
<keyword evidence="1" id="KW-0812">Transmembrane</keyword>
<proteinExistence type="predicted"/>
<name>A0AAX4JFG6_9MICR</name>
<evidence type="ECO:0000313" key="3">
    <source>
        <dbReference type="Proteomes" id="UP001334084"/>
    </source>
</evidence>
<dbReference type="EMBL" id="CP142734">
    <property type="protein sequence ID" value="WUR04621.1"/>
    <property type="molecule type" value="Genomic_DNA"/>
</dbReference>
<evidence type="ECO:0000313" key="2">
    <source>
        <dbReference type="EMBL" id="WUR04621.1"/>
    </source>
</evidence>
<dbReference type="GeneID" id="90542452"/>
<evidence type="ECO:0000256" key="1">
    <source>
        <dbReference type="SAM" id="Phobius"/>
    </source>
</evidence>
<protein>
    <submittedName>
        <fullName evidence="2">SP-containing protein</fullName>
    </submittedName>
</protein>
<dbReference type="Proteomes" id="UP001334084">
    <property type="component" value="Chromosome 9"/>
</dbReference>